<evidence type="ECO:0000256" key="1">
    <source>
        <dbReference type="SAM" id="Phobius"/>
    </source>
</evidence>
<dbReference type="EMBL" id="VNHU01000003">
    <property type="protein sequence ID" value="TYP75192.1"/>
    <property type="molecule type" value="Genomic_DNA"/>
</dbReference>
<proteinExistence type="predicted"/>
<accession>A0A5S5C9M1</accession>
<protein>
    <submittedName>
        <fullName evidence="2">Membrane protein YqaA with SNARE-associated domain</fullName>
    </submittedName>
</protein>
<name>A0A5S5C9M1_9FLAO</name>
<feature type="transmembrane region" description="Helical" evidence="1">
    <location>
        <begin position="79"/>
        <end position="104"/>
    </location>
</feature>
<dbReference type="Proteomes" id="UP000324376">
    <property type="component" value="Unassembled WGS sequence"/>
</dbReference>
<evidence type="ECO:0000313" key="3">
    <source>
        <dbReference type="Proteomes" id="UP000324376"/>
    </source>
</evidence>
<keyword evidence="3" id="KW-1185">Reference proteome</keyword>
<organism evidence="2 3">
    <name type="scientific">Aquimarina intermedia</name>
    <dbReference type="NCBI Taxonomy" id="350814"/>
    <lineage>
        <taxon>Bacteria</taxon>
        <taxon>Pseudomonadati</taxon>
        <taxon>Bacteroidota</taxon>
        <taxon>Flavobacteriia</taxon>
        <taxon>Flavobacteriales</taxon>
        <taxon>Flavobacteriaceae</taxon>
        <taxon>Aquimarina</taxon>
    </lineage>
</organism>
<evidence type="ECO:0000313" key="2">
    <source>
        <dbReference type="EMBL" id="TYP75192.1"/>
    </source>
</evidence>
<keyword evidence="1" id="KW-0472">Membrane</keyword>
<keyword evidence="1" id="KW-0812">Transmembrane</keyword>
<keyword evidence="1" id="KW-1133">Transmembrane helix</keyword>
<feature type="transmembrane region" description="Helical" evidence="1">
    <location>
        <begin position="47"/>
        <end position="72"/>
    </location>
</feature>
<reference evidence="2 3" key="1">
    <citation type="submission" date="2019-07" db="EMBL/GenBank/DDBJ databases">
        <title>Genomic Encyclopedia of Archaeal and Bacterial Type Strains, Phase II (KMG-II): from individual species to whole genera.</title>
        <authorList>
            <person name="Goeker M."/>
        </authorList>
    </citation>
    <scope>NUCLEOTIDE SEQUENCE [LARGE SCALE GENOMIC DNA]</scope>
    <source>
        <strain evidence="2 3">DSM 17527</strain>
    </source>
</reference>
<sequence length="213" mass="24331">MKNDQKKNMKSNTRSEKKSKLQLLHQYYTYTGFYKFLGLSIKKALPPILLFIAALLFVNYFVINVNDVLLYVTENYSDYVVFAVFFASESFLGLVPPEIFIAWSDKATTPILYLSILALLSYIGGIISYFIGKSITKIPAMHDYLEIKMAKHIKNTRKWGGFLIIVGALLPIPFSMTSIAAGMIKYSFIGYLLFGLLRFVRFYLYAIAIFSLL</sequence>
<feature type="transmembrane region" description="Helical" evidence="1">
    <location>
        <begin position="159"/>
        <end position="182"/>
    </location>
</feature>
<dbReference type="AlphaFoldDB" id="A0A5S5C9M1"/>
<gene>
    <name evidence="2" type="ORF">BD809_103256</name>
</gene>
<feature type="transmembrane region" description="Helical" evidence="1">
    <location>
        <begin position="188"/>
        <end position="212"/>
    </location>
</feature>
<comment type="caution">
    <text evidence="2">The sequence shown here is derived from an EMBL/GenBank/DDBJ whole genome shotgun (WGS) entry which is preliminary data.</text>
</comment>
<feature type="transmembrane region" description="Helical" evidence="1">
    <location>
        <begin position="110"/>
        <end position="131"/>
    </location>
</feature>